<feature type="non-terminal residue" evidence="2">
    <location>
        <position position="87"/>
    </location>
</feature>
<evidence type="ECO:0000256" key="1">
    <source>
        <dbReference type="SAM" id="Phobius"/>
    </source>
</evidence>
<accession>A0A9Q0RKK7</accession>
<feature type="transmembrane region" description="Helical" evidence="1">
    <location>
        <begin position="54"/>
        <end position="73"/>
    </location>
</feature>
<sequence length="87" mass="10463">MNWSNGWWKCGILYYIRYTIEIQQGDKFCDKSLLATRKIWFVDRRCRRRRLSTSFTNLLFIAVYRLFLLLLNVSPKSGLKVSKEYSS</sequence>
<organism evidence="2 3">
    <name type="scientific">Blomia tropicalis</name>
    <name type="common">Mite</name>
    <dbReference type="NCBI Taxonomy" id="40697"/>
    <lineage>
        <taxon>Eukaryota</taxon>
        <taxon>Metazoa</taxon>
        <taxon>Ecdysozoa</taxon>
        <taxon>Arthropoda</taxon>
        <taxon>Chelicerata</taxon>
        <taxon>Arachnida</taxon>
        <taxon>Acari</taxon>
        <taxon>Acariformes</taxon>
        <taxon>Sarcoptiformes</taxon>
        <taxon>Astigmata</taxon>
        <taxon>Glycyphagoidea</taxon>
        <taxon>Echimyopodidae</taxon>
        <taxon>Blomia</taxon>
    </lineage>
</organism>
<name>A0A9Q0RKK7_BLOTA</name>
<keyword evidence="1" id="KW-1133">Transmembrane helix</keyword>
<dbReference type="EMBL" id="JAPWDV010000003">
    <property type="protein sequence ID" value="KAJ6217525.1"/>
    <property type="molecule type" value="Genomic_DNA"/>
</dbReference>
<keyword evidence="3" id="KW-1185">Reference proteome</keyword>
<gene>
    <name evidence="2" type="ORF">RDWZM_008682</name>
</gene>
<evidence type="ECO:0000313" key="3">
    <source>
        <dbReference type="Proteomes" id="UP001142055"/>
    </source>
</evidence>
<keyword evidence="1" id="KW-0812">Transmembrane</keyword>
<keyword evidence="1" id="KW-0472">Membrane</keyword>
<evidence type="ECO:0000313" key="2">
    <source>
        <dbReference type="EMBL" id="KAJ6217525.1"/>
    </source>
</evidence>
<comment type="caution">
    <text evidence="2">The sequence shown here is derived from an EMBL/GenBank/DDBJ whole genome shotgun (WGS) entry which is preliminary data.</text>
</comment>
<dbReference type="AlphaFoldDB" id="A0A9Q0RKK7"/>
<proteinExistence type="predicted"/>
<reference evidence="2" key="1">
    <citation type="submission" date="2022-12" db="EMBL/GenBank/DDBJ databases">
        <title>Genome assemblies of Blomia tropicalis.</title>
        <authorList>
            <person name="Cui Y."/>
        </authorList>
    </citation>
    <scope>NUCLEOTIDE SEQUENCE</scope>
    <source>
        <tissue evidence="2">Adult mites</tissue>
    </source>
</reference>
<dbReference type="Proteomes" id="UP001142055">
    <property type="component" value="Chromosome 3"/>
</dbReference>
<protein>
    <submittedName>
        <fullName evidence="2">Uncharacterized protein</fullName>
    </submittedName>
</protein>